<dbReference type="EMBL" id="JACXVP010000006">
    <property type="protein sequence ID" value="KAG5599320.1"/>
    <property type="molecule type" value="Genomic_DNA"/>
</dbReference>
<name>A0A9J5YI52_SOLCO</name>
<evidence type="ECO:0000313" key="2">
    <source>
        <dbReference type="Proteomes" id="UP000824120"/>
    </source>
</evidence>
<protein>
    <submittedName>
        <fullName evidence="1">Uncharacterized protein</fullName>
    </submittedName>
</protein>
<reference evidence="1 2" key="1">
    <citation type="submission" date="2020-09" db="EMBL/GenBank/DDBJ databases">
        <title>De no assembly of potato wild relative species, Solanum commersonii.</title>
        <authorList>
            <person name="Cho K."/>
        </authorList>
    </citation>
    <scope>NUCLEOTIDE SEQUENCE [LARGE SCALE GENOMIC DNA]</scope>
    <source>
        <strain evidence="1">LZ3.2</strain>
        <tissue evidence="1">Leaf</tissue>
    </source>
</reference>
<comment type="caution">
    <text evidence="1">The sequence shown here is derived from an EMBL/GenBank/DDBJ whole genome shotgun (WGS) entry which is preliminary data.</text>
</comment>
<evidence type="ECO:0000313" key="1">
    <source>
        <dbReference type="EMBL" id="KAG5599320.1"/>
    </source>
</evidence>
<sequence length="59" mass="6779">MIKIQTPPIIYKIFGLNNNKVILEQTHTPSYSSSLAMPRNKVIFALIVNETDRKVSYKN</sequence>
<dbReference type="Proteomes" id="UP000824120">
    <property type="component" value="Chromosome 6"/>
</dbReference>
<keyword evidence="2" id="KW-1185">Reference proteome</keyword>
<organism evidence="1 2">
    <name type="scientific">Solanum commersonii</name>
    <name type="common">Commerson's wild potato</name>
    <name type="synonym">Commerson's nightshade</name>
    <dbReference type="NCBI Taxonomy" id="4109"/>
    <lineage>
        <taxon>Eukaryota</taxon>
        <taxon>Viridiplantae</taxon>
        <taxon>Streptophyta</taxon>
        <taxon>Embryophyta</taxon>
        <taxon>Tracheophyta</taxon>
        <taxon>Spermatophyta</taxon>
        <taxon>Magnoliopsida</taxon>
        <taxon>eudicotyledons</taxon>
        <taxon>Gunneridae</taxon>
        <taxon>Pentapetalae</taxon>
        <taxon>asterids</taxon>
        <taxon>lamiids</taxon>
        <taxon>Solanales</taxon>
        <taxon>Solanaceae</taxon>
        <taxon>Solanoideae</taxon>
        <taxon>Solaneae</taxon>
        <taxon>Solanum</taxon>
    </lineage>
</organism>
<proteinExistence type="predicted"/>
<accession>A0A9J5YI52</accession>
<dbReference type="AlphaFoldDB" id="A0A9J5YI52"/>
<gene>
    <name evidence="1" type="ORF">H5410_030690</name>
</gene>